<sequence length="34" mass="4043">VWSGRGIFQELEIGNLYPRLWRLFPVRTAGRVRV</sequence>
<feature type="non-terminal residue" evidence="1">
    <location>
        <position position="34"/>
    </location>
</feature>
<evidence type="ECO:0000313" key="1">
    <source>
        <dbReference type="EMBL" id="CAA9301061.1"/>
    </source>
</evidence>
<proteinExistence type="predicted"/>
<reference evidence="1" key="1">
    <citation type="submission" date="2020-02" db="EMBL/GenBank/DDBJ databases">
        <authorList>
            <person name="Meier V. D."/>
        </authorList>
    </citation>
    <scope>NUCLEOTIDE SEQUENCE</scope>
    <source>
        <strain evidence="1">AVDCRST_MAG92</strain>
    </source>
</reference>
<gene>
    <name evidence="1" type="ORF">AVDCRST_MAG92-5153</name>
</gene>
<organism evidence="1">
    <name type="scientific">uncultured Coleofasciculus sp</name>
    <dbReference type="NCBI Taxonomy" id="1267456"/>
    <lineage>
        <taxon>Bacteria</taxon>
        <taxon>Bacillati</taxon>
        <taxon>Cyanobacteriota</taxon>
        <taxon>Cyanophyceae</taxon>
        <taxon>Coleofasciculales</taxon>
        <taxon>Coleofasciculaceae</taxon>
        <taxon>Coleofasciculus</taxon>
        <taxon>environmental samples</taxon>
    </lineage>
</organism>
<feature type="non-terminal residue" evidence="1">
    <location>
        <position position="1"/>
    </location>
</feature>
<name>A0A6J4KB95_9CYAN</name>
<dbReference type="EMBL" id="CADCTM010000887">
    <property type="protein sequence ID" value="CAA9301061.1"/>
    <property type="molecule type" value="Genomic_DNA"/>
</dbReference>
<dbReference type="AlphaFoldDB" id="A0A6J4KB95"/>
<accession>A0A6J4KB95</accession>
<protein>
    <submittedName>
        <fullName evidence="1">Uncharacterized protein</fullName>
    </submittedName>
</protein>